<dbReference type="InterPro" id="IPR006597">
    <property type="entry name" value="Sel1-like"/>
</dbReference>
<dbReference type="AlphaFoldDB" id="A0A9N9C8J7"/>
<dbReference type="EMBL" id="CAJVPP010002191">
    <property type="protein sequence ID" value="CAG8591085.1"/>
    <property type="molecule type" value="Genomic_DNA"/>
</dbReference>
<reference evidence="1" key="1">
    <citation type="submission" date="2021-06" db="EMBL/GenBank/DDBJ databases">
        <authorList>
            <person name="Kallberg Y."/>
            <person name="Tangrot J."/>
            <person name="Rosling A."/>
        </authorList>
    </citation>
    <scope>NUCLEOTIDE SEQUENCE</scope>
    <source>
        <strain evidence="1">87-6 pot B 2015</strain>
    </source>
</reference>
<dbReference type="Proteomes" id="UP000789375">
    <property type="component" value="Unassembled WGS sequence"/>
</dbReference>
<gene>
    <name evidence="1" type="ORF">FMOSSE_LOCUS8443</name>
</gene>
<organism evidence="1 2">
    <name type="scientific">Funneliformis mosseae</name>
    <name type="common">Endomycorrhizal fungus</name>
    <name type="synonym">Glomus mosseae</name>
    <dbReference type="NCBI Taxonomy" id="27381"/>
    <lineage>
        <taxon>Eukaryota</taxon>
        <taxon>Fungi</taxon>
        <taxon>Fungi incertae sedis</taxon>
        <taxon>Mucoromycota</taxon>
        <taxon>Glomeromycotina</taxon>
        <taxon>Glomeromycetes</taxon>
        <taxon>Glomerales</taxon>
        <taxon>Glomeraceae</taxon>
        <taxon>Funneliformis</taxon>
    </lineage>
</organism>
<comment type="caution">
    <text evidence="1">The sequence shown here is derived from an EMBL/GenBank/DDBJ whole genome shotgun (WGS) entry which is preliminary data.</text>
</comment>
<dbReference type="SMART" id="SM00671">
    <property type="entry name" value="SEL1"/>
    <property type="match status" value="4"/>
</dbReference>
<dbReference type="Pfam" id="PF08238">
    <property type="entry name" value="Sel1"/>
    <property type="match status" value="4"/>
</dbReference>
<keyword evidence="2" id="KW-1185">Reference proteome</keyword>
<dbReference type="SUPFAM" id="SSF81901">
    <property type="entry name" value="HCP-like"/>
    <property type="match status" value="2"/>
</dbReference>
<dbReference type="PANTHER" id="PTHR45011:SF1">
    <property type="entry name" value="DAP3-BINDING CELL DEATH ENHANCER 1"/>
    <property type="match status" value="1"/>
</dbReference>
<protein>
    <submittedName>
        <fullName evidence="1">11407_t:CDS:1</fullName>
    </submittedName>
</protein>
<dbReference type="Gene3D" id="1.25.40.10">
    <property type="entry name" value="Tetratricopeptide repeat domain"/>
    <property type="match status" value="2"/>
</dbReference>
<name>A0A9N9C8J7_FUNMO</name>
<evidence type="ECO:0000313" key="1">
    <source>
        <dbReference type="EMBL" id="CAG8591085.1"/>
    </source>
</evidence>
<evidence type="ECO:0000313" key="2">
    <source>
        <dbReference type="Proteomes" id="UP000789375"/>
    </source>
</evidence>
<dbReference type="InterPro" id="IPR052748">
    <property type="entry name" value="ISR_Activator"/>
</dbReference>
<sequence length="541" mass="62423">MGVDEIPQIQIELDSKSFDSSSSSLDAQDIEILSLYVESIISNKSYSSINLTSTSLVIKTKTIDSTSENGEINSSKPKKNKNFIETVKKFSFKQSVIKLYRNKEKVQPFIPNEKQKQRENAFLGYYECYSAGHPKLSIPKLSLSTARIDLHNSKILEAKHLVLMKIKQSPQIGNASIFFITGKHDKIDGGSEYSGKMYNLFPEWMQDDSIKCLIDEDPVQGLGTYEVFINKLEKENDEITDETLKDWEKKAKQKKDVTYKIALAGFYLKGNKEDHNKARRFYEEAAKLKSLEAKLCLGFMYSIGKTDYSPKKAEKLFMEIINSKNSKNRNILIYRRIAMRNMAILYHNSHVLESFKLKNLLKSSNLKTAIKWYKKSLEVGDGQSGYLLGLLYESNSNNGIKEDKDEAEKCFGEGAKLNNLYAKAKFGRILVNKKEGVNKNERKKGIQMLKDTAKKGLVMGQTFLGEFYEKERNYEEAVKYYSKSAMQNRGYYSHVAQYRIKELYAEDFISKFENLKYILNLYEKELNYYYNGDDEILKKIH</sequence>
<dbReference type="PANTHER" id="PTHR45011">
    <property type="entry name" value="DAP3-BINDING CELL DEATH ENHANCER 1"/>
    <property type="match status" value="1"/>
</dbReference>
<accession>A0A9N9C8J7</accession>
<proteinExistence type="predicted"/>
<dbReference type="InterPro" id="IPR011990">
    <property type="entry name" value="TPR-like_helical_dom_sf"/>
</dbReference>